<dbReference type="EMBL" id="OD570991">
    <property type="protein sequence ID" value="CAD7449041.1"/>
    <property type="molecule type" value="Genomic_DNA"/>
</dbReference>
<dbReference type="PRINTS" id="PR00320">
    <property type="entry name" value="GPROTEINBRPT"/>
</dbReference>
<evidence type="ECO:0000313" key="5">
    <source>
        <dbReference type="EMBL" id="CAD7449041.1"/>
    </source>
</evidence>
<dbReference type="SMART" id="SM00320">
    <property type="entry name" value="WD40"/>
    <property type="match status" value="5"/>
</dbReference>
<proteinExistence type="predicted"/>
<organism evidence="5">
    <name type="scientific">Timema bartmani</name>
    <dbReference type="NCBI Taxonomy" id="61472"/>
    <lineage>
        <taxon>Eukaryota</taxon>
        <taxon>Metazoa</taxon>
        <taxon>Ecdysozoa</taxon>
        <taxon>Arthropoda</taxon>
        <taxon>Hexapoda</taxon>
        <taxon>Insecta</taxon>
        <taxon>Pterygota</taxon>
        <taxon>Neoptera</taxon>
        <taxon>Polyneoptera</taxon>
        <taxon>Phasmatodea</taxon>
        <taxon>Timematodea</taxon>
        <taxon>Timematoidea</taxon>
        <taxon>Timematidae</taxon>
        <taxon>Timema</taxon>
    </lineage>
</organism>
<evidence type="ECO:0008006" key="6">
    <source>
        <dbReference type="Google" id="ProtNLM"/>
    </source>
</evidence>
<feature type="repeat" description="WD" evidence="3">
    <location>
        <begin position="79"/>
        <end position="120"/>
    </location>
</feature>
<dbReference type="AlphaFoldDB" id="A0A7R9I661"/>
<reference evidence="5" key="1">
    <citation type="submission" date="2020-11" db="EMBL/GenBank/DDBJ databases">
        <authorList>
            <person name="Tran Van P."/>
        </authorList>
    </citation>
    <scope>NUCLEOTIDE SEQUENCE</scope>
</reference>
<dbReference type="Gene3D" id="2.130.10.10">
    <property type="entry name" value="YVTN repeat-like/Quinoprotein amine dehydrogenase"/>
    <property type="match status" value="2"/>
</dbReference>
<dbReference type="Pfam" id="PF00400">
    <property type="entry name" value="WD40"/>
    <property type="match status" value="5"/>
</dbReference>
<dbReference type="SUPFAM" id="SSF50978">
    <property type="entry name" value="WD40 repeat-like"/>
    <property type="match status" value="1"/>
</dbReference>
<evidence type="ECO:0000256" key="1">
    <source>
        <dbReference type="ARBA" id="ARBA00022574"/>
    </source>
</evidence>
<dbReference type="InterPro" id="IPR001680">
    <property type="entry name" value="WD40_rpt"/>
</dbReference>
<dbReference type="InterPro" id="IPR015943">
    <property type="entry name" value="WD40/YVTN_repeat-like_dom_sf"/>
</dbReference>
<evidence type="ECO:0000256" key="4">
    <source>
        <dbReference type="SAM" id="MobiDB-lite"/>
    </source>
</evidence>
<keyword evidence="2" id="KW-0677">Repeat</keyword>
<evidence type="ECO:0000256" key="2">
    <source>
        <dbReference type="ARBA" id="ARBA00022737"/>
    </source>
</evidence>
<dbReference type="InterPro" id="IPR020472">
    <property type="entry name" value="WD40_PAC1"/>
</dbReference>
<evidence type="ECO:0000256" key="3">
    <source>
        <dbReference type="PROSITE-ProRule" id="PRU00221"/>
    </source>
</evidence>
<feature type="region of interest" description="Disordered" evidence="4">
    <location>
        <begin position="1"/>
        <end position="34"/>
    </location>
</feature>
<gene>
    <name evidence="5" type="ORF">TBIB3V08_LOCUS11321</name>
</gene>
<feature type="repeat" description="WD" evidence="3">
    <location>
        <begin position="186"/>
        <end position="208"/>
    </location>
</feature>
<dbReference type="InterPro" id="IPR036322">
    <property type="entry name" value="WD40_repeat_dom_sf"/>
</dbReference>
<dbReference type="PROSITE" id="PS50082">
    <property type="entry name" value="WD_REPEATS_2"/>
    <property type="match status" value="3"/>
</dbReference>
<protein>
    <recommendedName>
        <fullName evidence="6">Mitotic checkpoint protein and poly(A)+ RNA export protein</fullName>
    </recommendedName>
</protein>
<dbReference type="PANTHER" id="PTHR10971">
    <property type="entry name" value="MRNA EXPORT FACTOR AND BUB3"/>
    <property type="match status" value="1"/>
</dbReference>
<keyword evidence="1 3" id="KW-0853">WD repeat</keyword>
<name>A0A7R9I661_9NEOP</name>
<feature type="compositionally biased region" description="Low complexity" evidence="4">
    <location>
        <begin position="7"/>
        <end position="25"/>
    </location>
</feature>
<sequence>MFGQSGLGSTASFGAATTTPPTANPMKDFEVTSPPDDSISSLAFSPATIPQNFLIAGSWDNNVRCWEVEQTGKTIPKSMQTMQGPVLDVCWSDDGTKVFMASCDKMVKCWDLGSNQTLQVAQHDAPVKTCHWVKGPAYSCLMTGSWDKTLKVCTILMTGSWDNTLKVCTILMTGSWDNTLKVCTILMTGSWDKTLKFWDTRSAAPMMTINLPERVYCADVDYPMAVVGTAGRGLIVYQLEGKPQEYKRIESPLKYQHRCLSIFRDKKKSPTGYALGSVEGRVAIQYVNPQNPKDNFTFKCHRSNGAPNGYQDIYPVNDIAFHPIHGTLATVGSDGSFSFWDKDARTKLKPSEAMEQPITRCCFNSNGQIFAYAGHEFYNAQKKNYIFLRSCYDELKPRSSS</sequence>
<accession>A0A7R9I661</accession>
<feature type="repeat" description="WD" evidence="3">
    <location>
        <begin position="32"/>
        <end position="69"/>
    </location>
</feature>